<dbReference type="InterPro" id="IPR001466">
    <property type="entry name" value="Beta-lactam-related"/>
</dbReference>
<evidence type="ECO:0000313" key="2">
    <source>
        <dbReference type="EMBL" id="MCF4123182.1"/>
    </source>
</evidence>
<sequence length="487" mass="52136">MTRRFTRTSPEAEGLDPAAVARLVTNLDALDEIHGFMLLRHGNVVAEGHWAPFAPDRPHVMFSVSKSFTSTAVGLAIEDGLLGLDDLVLDHLKAEAPAEPSANLAAMRVRDLLTMTTGHDRSTMEGIDRTTIGLAGSDWVRQILAMPVPYVPGTTFVYDTGATYLAGVIVQRLTGRRLLDYLRPRLLDPLGITGAAWQQDPDGLDVAGYGLSVTTEDLAAFGQLYLQGGVWEGRQLVPAAWVEAATAKQVECGPHDWVEWLQGYGFQFWRSRFGAYRADGAFGQYAIVWPEHDIVLAVTSGIENTQSVQDAVWYALLPALDPAAAATLPDAGGPRPGVAPPADGVTWDLALRAPQGASTSPLEESLLGVTYTVAGNDHGVESFALRRDGDGRLVLEDRVRGADHLLTLGHGGWVAGTTEVEGGPADVAGAYAWADDSTLEARVHFLGTPFAWTFTLRFTGETVALSIDQNVSFGPTHLLDATGTAQS</sequence>
<feature type="domain" description="Beta-lactamase-related" evidence="1">
    <location>
        <begin position="36"/>
        <end position="309"/>
    </location>
</feature>
<proteinExistence type="predicted"/>
<dbReference type="RefSeq" id="WP_236090994.1">
    <property type="nucleotide sequence ID" value="NZ_JAKGSG010000055.1"/>
</dbReference>
<keyword evidence="3" id="KW-1185">Reference proteome</keyword>
<dbReference type="EMBL" id="JAKGSG010000055">
    <property type="protein sequence ID" value="MCF4123182.1"/>
    <property type="molecule type" value="Genomic_DNA"/>
</dbReference>
<protein>
    <submittedName>
        <fullName evidence="2">Beta-lactamase family protein</fullName>
    </submittedName>
</protein>
<reference evidence="2" key="1">
    <citation type="submission" date="2022-01" db="EMBL/GenBank/DDBJ databases">
        <title>Antribacter sp. nov., isolated from Guizhou of China.</title>
        <authorList>
            <person name="Chengliang C."/>
            <person name="Ya Z."/>
        </authorList>
    </citation>
    <scope>NUCLEOTIDE SEQUENCE</scope>
    <source>
        <strain evidence="2">KLBMP 9083</strain>
    </source>
</reference>
<gene>
    <name evidence="2" type="ORF">L1785_19600</name>
</gene>
<dbReference type="AlphaFoldDB" id="A0AA41UAY2"/>
<dbReference type="InterPro" id="IPR012338">
    <property type="entry name" value="Beta-lactam/transpept-like"/>
</dbReference>
<evidence type="ECO:0000259" key="1">
    <source>
        <dbReference type="Pfam" id="PF00144"/>
    </source>
</evidence>
<dbReference type="PANTHER" id="PTHR43283">
    <property type="entry name" value="BETA-LACTAMASE-RELATED"/>
    <property type="match status" value="1"/>
</dbReference>
<dbReference type="Pfam" id="PF00144">
    <property type="entry name" value="Beta-lactamase"/>
    <property type="match status" value="1"/>
</dbReference>
<organism evidence="2 3">
    <name type="scientific">Antribacter soli</name>
    <dbReference type="NCBI Taxonomy" id="2910976"/>
    <lineage>
        <taxon>Bacteria</taxon>
        <taxon>Bacillati</taxon>
        <taxon>Actinomycetota</taxon>
        <taxon>Actinomycetes</taxon>
        <taxon>Micrococcales</taxon>
        <taxon>Promicromonosporaceae</taxon>
        <taxon>Antribacter</taxon>
    </lineage>
</organism>
<dbReference type="PANTHER" id="PTHR43283:SF7">
    <property type="entry name" value="BETA-LACTAMASE-RELATED DOMAIN-CONTAINING PROTEIN"/>
    <property type="match status" value="1"/>
</dbReference>
<dbReference type="InterPro" id="IPR050789">
    <property type="entry name" value="Diverse_Enzym_Activities"/>
</dbReference>
<comment type="caution">
    <text evidence="2">The sequence shown here is derived from an EMBL/GenBank/DDBJ whole genome shotgun (WGS) entry which is preliminary data.</text>
</comment>
<evidence type="ECO:0000313" key="3">
    <source>
        <dbReference type="Proteomes" id="UP001165405"/>
    </source>
</evidence>
<accession>A0AA41UAY2</accession>
<dbReference type="Proteomes" id="UP001165405">
    <property type="component" value="Unassembled WGS sequence"/>
</dbReference>
<dbReference type="SUPFAM" id="SSF56601">
    <property type="entry name" value="beta-lactamase/transpeptidase-like"/>
    <property type="match status" value="1"/>
</dbReference>
<name>A0AA41UAY2_9MICO</name>
<dbReference type="Gene3D" id="3.40.710.10">
    <property type="entry name" value="DD-peptidase/beta-lactamase superfamily"/>
    <property type="match status" value="1"/>
</dbReference>